<proteinExistence type="predicted"/>
<reference evidence="1" key="1">
    <citation type="journal article" date="2015" name="Nature">
        <title>Complex archaea that bridge the gap between prokaryotes and eukaryotes.</title>
        <authorList>
            <person name="Spang A."/>
            <person name="Saw J.H."/>
            <person name="Jorgensen S.L."/>
            <person name="Zaremba-Niedzwiedzka K."/>
            <person name="Martijn J."/>
            <person name="Lind A.E."/>
            <person name="van Eijk R."/>
            <person name="Schleper C."/>
            <person name="Guy L."/>
            <person name="Ettema T.J."/>
        </authorList>
    </citation>
    <scope>NUCLEOTIDE SEQUENCE</scope>
</reference>
<dbReference type="EMBL" id="LAZR01018679">
    <property type="protein sequence ID" value="KKL95430.1"/>
    <property type="molecule type" value="Genomic_DNA"/>
</dbReference>
<evidence type="ECO:0000313" key="1">
    <source>
        <dbReference type="EMBL" id="KKL95430.1"/>
    </source>
</evidence>
<organism evidence="1">
    <name type="scientific">marine sediment metagenome</name>
    <dbReference type="NCBI Taxonomy" id="412755"/>
    <lineage>
        <taxon>unclassified sequences</taxon>
        <taxon>metagenomes</taxon>
        <taxon>ecological metagenomes</taxon>
    </lineage>
</organism>
<name>A0A0F9INW2_9ZZZZ</name>
<accession>A0A0F9INW2</accession>
<gene>
    <name evidence="1" type="ORF">LCGC14_1854680</name>
</gene>
<protein>
    <submittedName>
        <fullName evidence="1">Uncharacterized protein</fullName>
    </submittedName>
</protein>
<comment type="caution">
    <text evidence="1">The sequence shown here is derived from an EMBL/GenBank/DDBJ whole genome shotgun (WGS) entry which is preliminary data.</text>
</comment>
<dbReference type="AlphaFoldDB" id="A0A0F9INW2"/>
<sequence length="254" mass="29187">MKPVIFTTKILKSFLQDHKIATMLELKNALGTDVDMTVFRKLRELSYRTSYTHRGKYYTMDEIAGFDNQGLWFNRSVGFSVYGTLVNTAKSFVEKSESGLSAAELKDILNVEVKESLLRLFRKEQLHREKISGLYVYFSPETFTRKKQVLLRRDREAEPGFSLENLGSDLLAHELKAAIIIFFSTLDEKQRRLYAGMESLKLGYGGDSKIAELLTIDSHTVAKGRQELLNQDFEVERVRKKGGGRTSVKKKRRK</sequence>